<organism evidence="2 3">
    <name type="scientific">Lepraria finkii</name>
    <dbReference type="NCBI Taxonomy" id="1340010"/>
    <lineage>
        <taxon>Eukaryota</taxon>
        <taxon>Fungi</taxon>
        <taxon>Dikarya</taxon>
        <taxon>Ascomycota</taxon>
        <taxon>Pezizomycotina</taxon>
        <taxon>Lecanoromycetes</taxon>
        <taxon>OSLEUM clade</taxon>
        <taxon>Lecanoromycetidae</taxon>
        <taxon>Lecanorales</taxon>
        <taxon>Lecanorineae</taxon>
        <taxon>Stereocaulaceae</taxon>
        <taxon>Lepraria</taxon>
    </lineage>
</organism>
<accession>A0ABR4B183</accession>
<evidence type="ECO:0000256" key="1">
    <source>
        <dbReference type="SAM" id="MobiDB-lite"/>
    </source>
</evidence>
<reference evidence="2 3" key="1">
    <citation type="submission" date="2024-09" db="EMBL/GenBank/DDBJ databases">
        <title>Rethinking Asexuality: The Enigmatic Case of Functional Sexual Genes in Lepraria (Stereocaulaceae).</title>
        <authorList>
            <person name="Doellman M."/>
            <person name="Sun Y."/>
            <person name="Barcenas-Pena A."/>
            <person name="Lumbsch H.T."/>
            <person name="Grewe F."/>
        </authorList>
    </citation>
    <scope>NUCLEOTIDE SEQUENCE [LARGE SCALE GENOMIC DNA]</scope>
    <source>
        <strain evidence="2 3">Grewe 0041</strain>
    </source>
</reference>
<sequence>MSLIVLITCNGGVCAVVRIGLVAALSATDLTWGAIGLDITATLETNIGIIAAFIPTLKPLYNPALRWRRSKYGWSRKLTEDSERHPAHTHTNLTAFPSP</sequence>
<gene>
    <name evidence="2" type="ORF">ABVK25_008071</name>
</gene>
<name>A0ABR4B183_9LECA</name>
<protein>
    <submittedName>
        <fullName evidence="2">Uncharacterized protein</fullName>
    </submittedName>
</protein>
<feature type="region of interest" description="Disordered" evidence="1">
    <location>
        <begin position="79"/>
        <end position="99"/>
    </location>
</feature>
<comment type="caution">
    <text evidence="2">The sequence shown here is derived from an EMBL/GenBank/DDBJ whole genome shotgun (WGS) entry which is preliminary data.</text>
</comment>
<feature type="compositionally biased region" description="Polar residues" evidence="1">
    <location>
        <begin position="89"/>
        <end position="99"/>
    </location>
</feature>
<dbReference type="EMBL" id="JBHFEH010000033">
    <property type="protein sequence ID" value="KAL2051657.1"/>
    <property type="molecule type" value="Genomic_DNA"/>
</dbReference>
<keyword evidence="3" id="KW-1185">Reference proteome</keyword>
<evidence type="ECO:0000313" key="3">
    <source>
        <dbReference type="Proteomes" id="UP001590951"/>
    </source>
</evidence>
<proteinExistence type="predicted"/>
<dbReference type="Proteomes" id="UP001590951">
    <property type="component" value="Unassembled WGS sequence"/>
</dbReference>
<evidence type="ECO:0000313" key="2">
    <source>
        <dbReference type="EMBL" id="KAL2051657.1"/>
    </source>
</evidence>